<accession>A0A6A6P755</accession>
<evidence type="ECO:0000313" key="3">
    <source>
        <dbReference type="Proteomes" id="UP000799766"/>
    </source>
</evidence>
<reference evidence="2" key="1">
    <citation type="journal article" date="2020" name="Stud. Mycol.">
        <title>101 Dothideomycetes genomes: a test case for predicting lifestyles and emergence of pathogens.</title>
        <authorList>
            <person name="Haridas S."/>
            <person name="Albert R."/>
            <person name="Binder M."/>
            <person name="Bloem J."/>
            <person name="Labutti K."/>
            <person name="Salamov A."/>
            <person name="Andreopoulos B."/>
            <person name="Baker S."/>
            <person name="Barry K."/>
            <person name="Bills G."/>
            <person name="Bluhm B."/>
            <person name="Cannon C."/>
            <person name="Castanera R."/>
            <person name="Culley D."/>
            <person name="Daum C."/>
            <person name="Ezra D."/>
            <person name="Gonzalez J."/>
            <person name="Henrissat B."/>
            <person name="Kuo A."/>
            <person name="Liang C."/>
            <person name="Lipzen A."/>
            <person name="Lutzoni F."/>
            <person name="Magnuson J."/>
            <person name="Mondo S."/>
            <person name="Nolan M."/>
            <person name="Ohm R."/>
            <person name="Pangilinan J."/>
            <person name="Park H.-J."/>
            <person name="Ramirez L."/>
            <person name="Alfaro M."/>
            <person name="Sun H."/>
            <person name="Tritt A."/>
            <person name="Yoshinaga Y."/>
            <person name="Zwiers L.-H."/>
            <person name="Turgeon B."/>
            <person name="Goodwin S."/>
            <person name="Spatafora J."/>
            <person name="Crous P."/>
            <person name="Grigoriev I."/>
        </authorList>
    </citation>
    <scope>NUCLEOTIDE SEQUENCE</scope>
    <source>
        <strain evidence="2">ATCC 16933</strain>
    </source>
</reference>
<proteinExistence type="predicted"/>
<feature type="compositionally biased region" description="Basic residues" evidence="1">
    <location>
        <begin position="99"/>
        <end position="123"/>
    </location>
</feature>
<gene>
    <name evidence="2" type="ORF">BDY21DRAFT_336486</name>
</gene>
<evidence type="ECO:0000313" key="2">
    <source>
        <dbReference type="EMBL" id="KAF2459790.1"/>
    </source>
</evidence>
<dbReference type="Proteomes" id="UP000799766">
    <property type="component" value="Unassembled WGS sequence"/>
</dbReference>
<sequence>MVTFPTMPWRYPQQTASARRAREERRAEAGNCRGRDRRPARRPLWPCANRPADVRPAGISDEASSACGSDGADDARPELRPHPGLCDGGVNPSVEPPRPHRAGPLRASMHRPPTRLRRCTARHTGHDASHPHPARSPTSAAGTPTAVPFAVSCYCSFPHPPPRPAPIRPAPSAPLWPSSYCSCAYRQRQAARSGPTGH</sequence>
<keyword evidence="3" id="KW-1185">Reference proteome</keyword>
<evidence type="ECO:0000256" key="1">
    <source>
        <dbReference type="SAM" id="MobiDB-lite"/>
    </source>
</evidence>
<protein>
    <submittedName>
        <fullName evidence="2">Uncharacterized protein</fullName>
    </submittedName>
</protein>
<dbReference type="EMBL" id="MU001674">
    <property type="protein sequence ID" value="KAF2459790.1"/>
    <property type="molecule type" value="Genomic_DNA"/>
</dbReference>
<organism evidence="2 3">
    <name type="scientific">Lineolata rhizophorae</name>
    <dbReference type="NCBI Taxonomy" id="578093"/>
    <lineage>
        <taxon>Eukaryota</taxon>
        <taxon>Fungi</taxon>
        <taxon>Dikarya</taxon>
        <taxon>Ascomycota</taxon>
        <taxon>Pezizomycotina</taxon>
        <taxon>Dothideomycetes</taxon>
        <taxon>Dothideomycetes incertae sedis</taxon>
        <taxon>Lineolatales</taxon>
        <taxon>Lineolataceae</taxon>
        <taxon>Lineolata</taxon>
    </lineage>
</organism>
<name>A0A6A6P755_9PEZI</name>
<feature type="region of interest" description="Disordered" evidence="1">
    <location>
        <begin position="1"/>
        <end position="143"/>
    </location>
</feature>
<dbReference type="AlphaFoldDB" id="A0A6A6P755"/>